<name>A0A381UIS1_9ZZZZ</name>
<organism evidence="1">
    <name type="scientific">marine metagenome</name>
    <dbReference type="NCBI Taxonomy" id="408172"/>
    <lineage>
        <taxon>unclassified sequences</taxon>
        <taxon>metagenomes</taxon>
        <taxon>ecological metagenomes</taxon>
    </lineage>
</organism>
<sequence length="145" mass="15884">MKNFNQYVTEAGTGAVGSWNQEPVTFNQTDPFDLANPTVLKRVNAFVGSIGDREYLIPESAIGQLRNFLMRLGLQFPDTPLPEAAGTISLPLSQWGGRFGKDLDTPYDEFVSDDGITDRLPGGLSLEIKTEAVANGSWKVYAEIK</sequence>
<evidence type="ECO:0000313" key="1">
    <source>
        <dbReference type="EMBL" id="SVA28040.1"/>
    </source>
</evidence>
<dbReference type="EMBL" id="UINC01006523">
    <property type="protein sequence ID" value="SVA28040.1"/>
    <property type="molecule type" value="Genomic_DNA"/>
</dbReference>
<dbReference type="AlphaFoldDB" id="A0A381UIS1"/>
<accession>A0A381UIS1</accession>
<proteinExistence type="predicted"/>
<gene>
    <name evidence="1" type="ORF">METZ01_LOCUS80894</name>
</gene>
<protein>
    <submittedName>
        <fullName evidence="1">Uncharacterized protein</fullName>
    </submittedName>
</protein>
<reference evidence="1" key="1">
    <citation type="submission" date="2018-05" db="EMBL/GenBank/DDBJ databases">
        <authorList>
            <person name="Lanie J.A."/>
            <person name="Ng W.-L."/>
            <person name="Kazmierczak K.M."/>
            <person name="Andrzejewski T.M."/>
            <person name="Davidsen T.M."/>
            <person name="Wayne K.J."/>
            <person name="Tettelin H."/>
            <person name="Glass J.I."/>
            <person name="Rusch D."/>
            <person name="Podicherti R."/>
            <person name="Tsui H.-C.T."/>
            <person name="Winkler M.E."/>
        </authorList>
    </citation>
    <scope>NUCLEOTIDE SEQUENCE</scope>
</reference>